<protein>
    <submittedName>
        <fullName evidence="1">Uncharacterized protein</fullName>
    </submittedName>
</protein>
<sequence>MRCAFKRGFDKFRMKRKRRARTHSRAFNEKRLTGAAHVALDLAAAHTYARVHFHSSAERMYFQPSEAPCSRHRMMKLMME</sequence>
<evidence type="ECO:0000313" key="1">
    <source>
        <dbReference type="EMBL" id="KJA15981.1"/>
    </source>
</evidence>
<proteinExistence type="predicted"/>
<organism evidence="1 2">
    <name type="scientific">Hypholoma sublateritium (strain FD-334 SS-4)</name>
    <dbReference type="NCBI Taxonomy" id="945553"/>
    <lineage>
        <taxon>Eukaryota</taxon>
        <taxon>Fungi</taxon>
        <taxon>Dikarya</taxon>
        <taxon>Basidiomycota</taxon>
        <taxon>Agaricomycotina</taxon>
        <taxon>Agaricomycetes</taxon>
        <taxon>Agaricomycetidae</taxon>
        <taxon>Agaricales</taxon>
        <taxon>Agaricineae</taxon>
        <taxon>Strophariaceae</taxon>
        <taxon>Hypholoma</taxon>
    </lineage>
</organism>
<dbReference type="AlphaFoldDB" id="A0A0D2NH38"/>
<reference evidence="2" key="1">
    <citation type="submission" date="2014-04" db="EMBL/GenBank/DDBJ databases">
        <title>Evolutionary Origins and Diversification of the Mycorrhizal Mutualists.</title>
        <authorList>
            <consortium name="DOE Joint Genome Institute"/>
            <consortium name="Mycorrhizal Genomics Consortium"/>
            <person name="Kohler A."/>
            <person name="Kuo A."/>
            <person name="Nagy L.G."/>
            <person name="Floudas D."/>
            <person name="Copeland A."/>
            <person name="Barry K.W."/>
            <person name="Cichocki N."/>
            <person name="Veneault-Fourrey C."/>
            <person name="LaButti K."/>
            <person name="Lindquist E.A."/>
            <person name="Lipzen A."/>
            <person name="Lundell T."/>
            <person name="Morin E."/>
            <person name="Murat C."/>
            <person name="Riley R."/>
            <person name="Ohm R."/>
            <person name="Sun H."/>
            <person name="Tunlid A."/>
            <person name="Henrissat B."/>
            <person name="Grigoriev I.V."/>
            <person name="Hibbett D.S."/>
            <person name="Martin F."/>
        </authorList>
    </citation>
    <scope>NUCLEOTIDE SEQUENCE [LARGE SCALE GENOMIC DNA]</scope>
    <source>
        <strain evidence="2">FD-334 SS-4</strain>
    </source>
</reference>
<name>A0A0D2NH38_HYPSF</name>
<dbReference type="Proteomes" id="UP000054270">
    <property type="component" value="Unassembled WGS sequence"/>
</dbReference>
<dbReference type="EMBL" id="KN817630">
    <property type="protein sequence ID" value="KJA15981.1"/>
    <property type="molecule type" value="Genomic_DNA"/>
</dbReference>
<keyword evidence="2" id="KW-1185">Reference proteome</keyword>
<gene>
    <name evidence="1" type="ORF">HYPSUDRAFT_47820</name>
</gene>
<accession>A0A0D2NH38</accession>
<evidence type="ECO:0000313" key="2">
    <source>
        <dbReference type="Proteomes" id="UP000054270"/>
    </source>
</evidence>